<evidence type="ECO:0000313" key="5">
    <source>
        <dbReference type="EMBL" id="EMZ25160.1"/>
    </source>
</evidence>
<evidence type="ECO:0000256" key="1">
    <source>
        <dbReference type="SAM" id="Coils"/>
    </source>
</evidence>
<protein>
    <recommendedName>
        <fullName evidence="7">Glycosyltransferase 2-like domain-containing protein</fullName>
    </recommendedName>
</protein>
<evidence type="ECO:0000259" key="2">
    <source>
        <dbReference type="Pfam" id="PF00534"/>
    </source>
</evidence>
<dbReference type="Proteomes" id="UP000012589">
    <property type="component" value="Unassembled WGS sequence"/>
</dbReference>
<dbReference type="InterPro" id="IPR029044">
    <property type="entry name" value="Nucleotide-diphossugar_trans"/>
</dbReference>
<dbReference type="PANTHER" id="PTHR12526">
    <property type="entry name" value="GLYCOSYLTRANSFERASE"/>
    <property type="match status" value="1"/>
</dbReference>
<proteinExistence type="predicted"/>
<feature type="coiled-coil region" evidence="1">
    <location>
        <begin position="722"/>
        <end position="749"/>
    </location>
</feature>
<dbReference type="CDD" id="cd00761">
    <property type="entry name" value="Glyco_tranf_GTA_type"/>
    <property type="match status" value="1"/>
</dbReference>
<dbReference type="InterPro" id="IPR028098">
    <property type="entry name" value="Glyco_trans_4-like_N"/>
</dbReference>
<dbReference type="Gene3D" id="3.90.550.10">
    <property type="entry name" value="Spore Coat Polysaccharide Biosynthesis Protein SpsA, Chain A"/>
    <property type="match status" value="1"/>
</dbReference>
<dbReference type="CDD" id="cd03811">
    <property type="entry name" value="GT4_GT28_WabH-like"/>
    <property type="match status" value="1"/>
</dbReference>
<dbReference type="SUPFAM" id="SSF53448">
    <property type="entry name" value="Nucleotide-diphospho-sugar transferases"/>
    <property type="match status" value="1"/>
</dbReference>
<feature type="domain" description="Glycosyltransferase subfamily 4-like N-terminal" evidence="4">
    <location>
        <begin position="302"/>
        <end position="459"/>
    </location>
</feature>
<dbReference type="AlphaFoldDB" id="N2AG20"/>
<reference evidence="5 6" key="1">
    <citation type="journal article" date="2014" name="Genome Announc.">
        <title>Draft genome sequences of the altered schaedler flora, a defined bacterial community from gnotobiotic mice.</title>
        <authorList>
            <person name="Wannemuehler M.J."/>
            <person name="Overstreet A.M."/>
            <person name="Ward D.V."/>
            <person name="Phillips G.J."/>
        </authorList>
    </citation>
    <scope>NUCLEOTIDE SEQUENCE [LARGE SCALE GENOMIC DNA]</scope>
    <source>
        <strain evidence="5 6">ASF492</strain>
    </source>
</reference>
<gene>
    <name evidence="5" type="ORF">C823_02909</name>
</gene>
<dbReference type="EMBL" id="AQFT01000090">
    <property type="protein sequence ID" value="EMZ25160.1"/>
    <property type="molecule type" value="Genomic_DNA"/>
</dbReference>
<dbReference type="HOGENOM" id="CLU_010422_0_0_9"/>
<dbReference type="PATRIC" id="fig|1235802.3.peg.3075"/>
<dbReference type="Pfam" id="PF13439">
    <property type="entry name" value="Glyco_transf_4"/>
    <property type="match status" value="1"/>
</dbReference>
<feature type="domain" description="Glycosyl transferase family 1" evidence="2">
    <location>
        <begin position="469"/>
        <end position="605"/>
    </location>
</feature>
<evidence type="ECO:0000313" key="6">
    <source>
        <dbReference type="Proteomes" id="UP000012589"/>
    </source>
</evidence>
<dbReference type="GO" id="GO:0016757">
    <property type="term" value="F:glycosyltransferase activity"/>
    <property type="evidence" value="ECO:0007669"/>
    <property type="project" value="InterPro"/>
</dbReference>
<feature type="domain" description="Glycosyltransferase 2-like" evidence="3">
    <location>
        <begin position="32"/>
        <end position="130"/>
    </location>
</feature>
<evidence type="ECO:0008006" key="7">
    <source>
        <dbReference type="Google" id="ProtNLM"/>
    </source>
</evidence>
<dbReference type="Pfam" id="PF00535">
    <property type="entry name" value="Glycos_transf_2"/>
    <property type="match status" value="1"/>
</dbReference>
<keyword evidence="1" id="KW-0175">Coiled coil</keyword>
<dbReference type="Gene3D" id="3.40.50.2000">
    <property type="entry name" value="Glycogen Phosphorylase B"/>
    <property type="match status" value="2"/>
</dbReference>
<name>N2AG20_9FIRM</name>
<accession>N2AG20</accession>
<dbReference type="PANTHER" id="PTHR12526:SF630">
    <property type="entry name" value="GLYCOSYLTRANSFERASE"/>
    <property type="match status" value="1"/>
</dbReference>
<dbReference type="SUPFAM" id="SSF53756">
    <property type="entry name" value="UDP-Glycosyltransferase/glycogen phosphorylase"/>
    <property type="match status" value="1"/>
</dbReference>
<dbReference type="eggNOG" id="COG0438">
    <property type="taxonomic scope" value="Bacteria"/>
</dbReference>
<organism evidence="5 6">
    <name type="scientific">Eubacterium plexicaudatum ASF492</name>
    <dbReference type="NCBI Taxonomy" id="1235802"/>
    <lineage>
        <taxon>Bacteria</taxon>
        <taxon>Bacillati</taxon>
        <taxon>Bacillota</taxon>
        <taxon>Clostridia</taxon>
        <taxon>Eubacteriales</taxon>
        <taxon>Eubacteriaceae</taxon>
        <taxon>Eubacterium</taxon>
    </lineage>
</organism>
<dbReference type="Pfam" id="PF00534">
    <property type="entry name" value="Glycos_transf_1"/>
    <property type="match status" value="1"/>
</dbReference>
<evidence type="ECO:0000259" key="4">
    <source>
        <dbReference type="Pfam" id="PF13439"/>
    </source>
</evidence>
<dbReference type="STRING" id="1235802.C823_02909"/>
<keyword evidence="6" id="KW-1185">Reference proteome</keyword>
<sequence>MAEFNYALEPGKYLKRKYDVRQVIETGVPLISVVTAYYNAGTYFEQTFYSVLNQTFPWFEWIIVDDGSTNEKDIAKLCQMAESDGRIKVLHQENEGAVSARNKAITYSVSDVIVILDADDLIDCRYLEMVYWGLVCNPQAAWAYTDSVGFDHQQYIWEREFSSDVMKRENVLSYIAAIRKEVLTDGIYDNRTRNEWEDWQLWLKLLAKGYRPFHIKKKMFWYRRLDTGMLSKIEKDEKLRNRLKAKIETLAQNVPDGICAACPDYTNGLEFARVKVADWDRKLPYRKKKVHILFLLPHMECGGADLFNLDIIKNLDKERYETGIVTTVADENEWESAFASQTDDVFELPRFLSKEDWVSFIYYYIRSRQADIVCNISSYWGYYVLPLIRTDFPKVAVIDCVHAEGNYWRNGGYPRVSGKFSSVLERTFVTNDYTRNILVKKYGAVPDKTRLIYTGVDEDNFCAERISCEQEREKYRISAQRPTVLYLCRLCPEKRPFLMLEIAGKVKERIHNIQFLVVGTGEYLEDLKRQAEKLGLQETVIFTGRVEDTKPFYKMSDLFLLCSLKEGLSVTTFESMIMGLPVISADVGSQYELVDDQTGSLITCRADEQKDFYSRESAPKEVQEYADAVCGWVEKLRRNEQQVRQKCRNKIKRGFTLKDLIHTLDREFMELISDEAVLQRVIAAKELILHRAVFEELMMLCNSYGSKEVTLNELWTGNAFQYEQFRKSKEALQQECSRLTEERNRMDLELRTIYSLRTWRMITKYHDFMENTKAGHLLSRLRKAVTSKRKNE</sequence>
<dbReference type="OrthoDB" id="9771846at2"/>
<evidence type="ECO:0000259" key="3">
    <source>
        <dbReference type="Pfam" id="PF00535"/>
    </source>
</evidence>
<comment type="caution">
    <text evidence="5">The sequence shown here is derived from an EMBL/GenBank/DDBJ whole genome shotgun (WGS) entry which is preliminary data.</text>
</comment>
<dbReference type="InterPro" id="IPR001173">
    <property type="entry name" value="Glyco_trans_2-like"/>
</dbReference>
<dbReference type="InterPro" id="IPR001296">
    <property type="entry name" value="Glyco_trans_1"/>
</dbReference>